<dbReference type="GO" id="GO:0030258">
    <property type="term" value="P:lipid modification"/>
    <property type="evidence" value="ECO:0007669"/>
    <property type="project" value="TreeGrafter"/>
</dbReference>
<sequence length="560" mass="63047">MDALFVPLASAVGASVDQVKLITCLLVSYPLGSLFIRVPSSSPNLKHLFNLSIALFYFLPVLNLWTGFAQLLASTMGTYFIAKYVQGPRMPWIAFTFVMGHLLINHIIRAVFDLSYETFEVTGPQMVLTMKLTTFAWNVWDGRRNVEELDKWQQQMRVTKFPSPLAFLGYAFYFPGVLVGPYLEFNSYQSLIDESLFKSAQSPNLDSKKKRAVPDGRKRVAYGKMVKGLVFLGLYIFLYGSFNYTVVTAAWFQKKSLWYRLGYYQICGFFERTKYYAIWTLTEGAAILTGFGFTGFDSKGRSLWDGARNVKIRSIELAPNFKVLLDSWNMKTNVWLRECVYKRVTPKGQKPGFRSSMLTFTTSALWHGVSGGYYLTFLLGGFIQTAGRLCRANIRPLLLPVDLSPRPTPPVKSNSGMTIPMPSPPPPPPTLAKKIYDYLGIACSILLVNYATAPFMLLTIRDSLIGWHMIGWYGHWMIAAVFAFFYGGGRAWLKGLQTARVKKAEKAGGVVREPVGTPGDRTPGIYYMPPPVEDAVEEIEKELKRLEHRGEGVEATNGKK</sequence>
<dbReference type="PANTHER" id="PTHR13906">
    <property type="entry name" value="PORCUPINE"/>
    <property type="match status" value="1"/>
</dbReference>
<comment type="subcellular location">
    <subcellularLocation>
        <location evidence="1">Membrane</location>
        <topology evidence="1">Multi-pass membrane protein</topology>
    </subcellularLocation>
</comment>
<keyword evidence="4 7" id="KW-1133">Transmembrane helix</keyword>
<feature type="transmembrane region" description="Helical" evidence="7">
    <location>
        <begin position="229"/>
        <end position="252"/>
    </location>
</feature>
<evidence type="ECO:0008006" key="10">
    <source>
        <dbReference type="Google" id="ProtNLM"/>
    </source>
</evidence>
<name>A0A067QNA8_9AGAM</name>
<keyword evidence="5 7" id="KW-0472">Membrane</keyword>
<dbReference type="OrthoDB" id="286734at2759"/>
<evidence type="ECO:0000256" key="3">
    <source>
        <dbReference type="ARBA" id="ARBA00022692"/>
    </source>
</evidence>
<feature type="transmembrane region" description="Helical" evidence="7">
    <location>
        <begin position="165"/>
        <end position="183"/>
    </location>
</feature>
<evidence type="ECO:0000256" key="2">
    <source>
        <dbReference type="ARBA" id="ARBA00022679"/>
    </source>
</evidence>
<dbReference type="PANTHER" id="PTHR13906:SF4">
    <property type="entry name" value="LYSOPHOSPHOLIPID ACYLTRANSFERASE 6"/>
    <property type="match status" value="1"/>
</dbReference>
<gene>
    <name evidence="8" type="ORF">JAAARDRAFT_28695</name>
</gene>
<evidence type="ECO:0000256" key="4">
    <source>
        <dbReference type="ARBA" id="ARBA00022989"/>
    </source>
</evidence>
<dbReference type="FunCoup" id="A0A067QNA8">
    <property type="interactions" value="171"/>
</dbReference>
<dbReference type="AlphaFoldDB" id="A0A067QNA8"/>
<keyword evidence="9" id="KW-1185">Reference proteome</keyword>
<feature type="transmembrane region" description="Helical" evidence="7">
    <location>
        <begin position="92"/>
        <end position="112"/>
    </location>
</feature>
<evidence type="ECO:0000313" key="9">
    <source>
        <dbReference type="Proteomes" id="UP000027265"/>
    </source>
</evidence>
<evidence type="ECO:0000313" key="8">
    <source>
        <dbReference type="EMBL" id="KDQ65032.1"/>
    </source>
</evidence>
<dbReference type="GO" id="GO:0005783">
    <property type="term" value="C:endoplasmic reticulum"/>
    <property type="evidence" value="ECO:0007669"/>
    <property type="project" value="TreeGrafter"/>
</dbReference>
<dbReference type="GO" id="GO:0046474">
    <property type="term" value="P:glycerophospholipid biosynthetic process"/>
    <property type="evidence" value="ECO:0007669"/>
    <property type="project" value="TreeGrafter"/>
</dbReference>
<dbReference type="EMBL" id="KL197709">
    <property type="protein sequence ID" value="KDQ65032.1"/>
    <property type="molecule type" value="Genomic_DNA"/>
</dbReference>
<dbReference type="InterPro" id="IPR004299">
    <property type="entry name" value="MBOAT_fam"/>
</dbReference>
<evidence type="ECO:0000256" key="6">
    <source>
        <dbReference type="ARBA" id="ARBA00023315"/>
    </source>
</evidence>
<dbReference type="STRING" id="933084.A0A067QNA8"/>
<dbReference type="InParanoid" id="A0A067QNA8"/>
<proteinExistence type="predicted"/>
<feature type="transmembrane region" description="Helical" evidence="7">
    <location>
        <begin position="48"/>
        <end position="72"/>
    </location>
</feature>
<keyword evidence="3 7" id="KW-0812">Transmembrane</keyword>
<evidence type="ECO:0000256" key="5">
    <source>
        <dbReference type="ARBA" id="ARBA00023136"/>
    </source>
</evidence>
<feature type="transmembrane region" description="Helical" evidence="7">
    <location>
        <begin position="438"/>
        <end position="460"/>
    </location>
</feature>
<feature type="transmembrane region" description="Helical" evidence="7">
    <location>
        <begin position="20"/>
        <end position="36"/>
    </location>
</feature>
<keyword evidence="2" id="KW-0808">Transferase</keyword>
<organism evidence="8 9">
    <name type="scientific">Jaapia argillacea MUCL 33604</name>
    <dbReference type="NCBI Taxonomy" id="933084"/>
    <lineage>
        <taxon>Eukaryota</taxon>
        <taxon>Fungi</taxon>
        <taxon>Dikarya</taxon>
        <taxon>Basidiomycota</taxon>
        <taxon>Agaricomycotina</taxon>
        <taxon>Agaricomycetes</taxon>
        <taxon>Agaricomycetidae</taxon>
        <taxon>Jaapiales</taxon>
        <taxon>Jaapiaceae</taxon>
        <taxon>Jaapia</taxon>
    </lineage>
</organism>
<feature type="transmembrane region" description="Helical" evidence="7">
    <location>
        <begin position="273"/>
        <end position="296"/>
    </location>
</feature>
<dbReference type="HOGENOM" id="CLU_011340_5_1_1"/>
<evidence type="ECO:0000256" key="1">
    <source>
        <dbReference type="ARBA" id="ARBA00004141"/>
    </source>
</evidence>
<dbReference type="GO" id="GO:0003841">
    <property type="term" value="F:1-acylglycerol-3-phosphate O-acyltransferase activity"/>
    <property type="evidence" value="ECO:0007669"/>
    <property type="project" value="TreeGrafter"/>
</dbReference>
<feature type="transmembrane region" description="Helical" evidence="7">
    <location>
        <begin position="472"/>
        <end position="493"/>
    </location>
</feature>
<evidence type="ECO:0000256" key="7">
    <source>
        <dbReference type="SAM" id="Phobius"/>
    </source>
</evidence>
<dbReference type="InterPro" id="IPR049941">
    <property type="entry name" value="LPLAT_7/PORCN-like"/>
</dbReference>
<dbReference type="Proteomes" id="UP000027265">
    <property type="component" value="Unassembled WGS sequence"/>
</dbReference>
<keyword evidence="6" id="KW-0012">Acyltransferase</keyword>
<protein>
    <recommendedName>
        <fullName evidence="10">MBOAT-domain-containing protein</fullName>
    </recommendedName>
</protein>
<dbReference type="GO" id="GO:0047184">
    <property type="term" value="F:1-acylglycerophosphocholine O-acyltransferase activity"/>
    <property type="evidence" value="ECO:0007669"/>
    <property type="project" value="TreeGrafter"/>
</dbReference>
<accession>A0A067QNA8</accession>
<dbReference type="Pfam" id="PF03062">
    <property type="entry name" value="MBOAT"/>
    <property type="match status" value="1"/>
</dbReference>
<reference evidence="9" key="1">
    <citation type="journal article" date="2014" name="Proc. Natl. Acad. Sci. U.S.A.">
        <title>Extensive sampling of basidiomycete genomes demonstrates inadequacy of the white-rot/brown-rot paradigm for wood decay fungi.</title>
        <authorList>
            <person name="Riley R."/>
            <person name="Salamov A.A."/>
            <person name="Brown D.W."/>
            <person name="Nagy L.G."/>
            <person name="Floudas D."/>
            <person name="Held B.W."/>
            <person name="Levasseur A."/>
            <person name="Lombard V."/>
            <person name="Morin E."/>
            <person name="Otillar R."/>
            <person name="Lindquist E.A."/>
            <person name="Sun H."/>
            <person name="LaButti K.M."/>
            <person name="Schmutz J."/>
            <person name="Jabbour D."/>
            <person name="Luo H."/>
            <person name="Baker S.E."/>
            <person name="Pisabarro A.G."/>
            <person name="Walton J.D."/>
            <person name="Blanchette R.A."/>
            <person name="Henrissat B."/>
            <person name="Martin F."/>
            <person name="Cullen D."/>
            <person name="Hibbett D.S."/>
            <person name="Grigoriev I.V."/>
        </authorList>
    </citation>
    <scope>NUCLEOTIDE SEQUENCE [LARGE SCALE GENOMIC DNA]</scope>
    <source>
        <strain evidence="9">MUCL 33604</strain>
    </source>
</reference>
<dbReference type="GO" id="GO:0016020">
    <property type="term" value="C:membrane"/>
    <property type="evidence" value="ECO:0007669"/>
    <property type="project" value="UniProtKB-SubCell"/>
</dbReference>
<feature type="transmembrane region" description="Helical" evidence="7">
    <location>
        <begin position="364"/>
        <end position="383"/>
    </location>
</feature>